<feature type="domain" description="TonB-dependent receptor plug" evidence="19">
    <location>
        <begin position="66"/>
        <end position="166"/>
    </location>
</feature>
<feature type="short sequence motif" description="TonB box" evidence="15">
    <location>
        <begin position="52"/>
        <end position="58"/>
    </location>
</feature>
<dbReference type="InterPro" id="IPR037066">
    <property type="entry name" value="Plug_dom_sf"/>
</dbReference>
<dbReference type="InterPro" id="IPR010916">
    <property type="entry name" value="TonB_box_CS"/>
</dbReference>
<dbReference type="GO" id="GO:0009279">
    <property type="term" value="C:cell outer membrane"/>
    <property type="evidence" value="ECO:0007669"/>
    <property type="project" value="UniProtKB-SubCell"/>
</dbReference>
<dbReference type="InterPro" id="IPR039426">
    <property type="entry name" value="TonB-dep_rcpt-like"/>
</dbReference>
<comment type="similarity">
    <text evidence="2 14 16">Belongs to the TonB-dependent receptor family.</text>
</comment>
<dbReference type="InterPro" id="IPR000531">
    <property type="entry name" value="Beta-barrel_TonB"/>
</dbReference>
<feature type="domain" description="TonB-dependent receptor-like beta-barrel" evidence="18">
    <location>
        <begin position="239"/>
        <end position="682"/>
    </location>
</feature>
<dbReference type="InterPro" id="IPR036942">
    <property type="entry name" value="Beta-barrel_TonB_sf"/>
</dbReference>
<dbReference type="Pfam" id="PF00593">
    <property type="entry name" value="TonB_dep_Rec_b-barrel"/>
    <property type="match status" value="1"/>
</dbReference>
<keyword evidence="6 14" id="KW-0812">Transmembrane</keyword>
<keyword evidence="21" id="KW-1185">Reference proteome</keyword>
<dbReference type="GO" id="GO:0015891">
    <property type="term" value="P:siderophore transport"/>
    <property type="evidence" value="ECO:0007669"/>
    <property type="project" value="InterPro"/>
</dbReference>
<gene>
    <name evidence="20" type="ORF">KY46_07905</name>
</gene>
<keyword evidence="11 14" id="KW-0472">Membrane</keyword>
<keyword evidence="5" id="KW-0410">Iron transport</keyword>
<dbReference type="OrthoDB" id="127311at2"/>
<keyword evidence="7 17" id="KW-0732">Signal</keyword>
<evidence type="ECO:0000256" key="11">
    <source>
        <dbReference type="ARBA" id="ARBA00023136"/>
    </source>
</evidence>
<evidence type="ECO:0000259" key="19">
    <source>
        <dbReference type="Pfam" id="PF07715"/>
    </source>
</evidence>
<keyword evidence="3 14" id="KW-0813">Transport</keyword>
<dbReference type="Gene3D" id="2.40.170.20">
    <property type="entry name" value="TonB-dependent receptor, beta-barrel domain"/>
    <property type="match status" value="1"/>
</dbReference>
<dbReference type="Proteomes" id="UP000033633">
    <property type="component" value="Unassembled WGS sequence"/>
</dbReference>
<comment type="subcellular location">
    <subcellularLocation>
        <location evidence="1 14">Cell outer membrane</location>
        <topology evidence="1 14">Multi-pass membrane protein</topology>
    </subcellularLocation>
</comment>
<keyword evidence="10 15" id="KW-0798">TonB box</keyword>
<dbReference type="RefSeq" id="WP_046220079.1">
    <property type="nucleotide sequence ID" value="NZ_JWYV01000004.1"/>
</dbReference>
<dbReference type="PROSITE" id="PS00430">
    <property type="entry name" value="TONB_DEPENDENT_REC_1"/>
    <property type="match status" value="1"/>
</dbReference>
<organism evidence="20 21">
    <name type="scientific">Photobacterium halotolerans</name>
    <dbReference type="NCBI Taxonomy" id="265726"/>
    <lineage>
        <taxon>Bacteria</taxon>
        <taxon>Pseudomonadati</taxon>
        <taxon>Pseudomonadota</taxon>
        <taxon>Gammaproteobacteria</taxon>
        <taxon>Vibrionales</taxon>
        <taxon>Vibrionaceae</taxon>
        <taxon>Photobacterium</taxon>
    </lineage>
</organism>
<evidence type="ECO:0000256" key="2">
    <source>
        <dbReference type="ARBA" id="ARBA00009810"/>
    </source>
</evidence>
<evidence type="ECO:0000259" key="18">
    <source>
        <dbReference type="Pfam" id="PF00593"/>
    </source>
</evidence>
<evidence type="ECO:0000256" key="8">
    <source>
        <dbReference type="ARBA" id="ARBA00023004"/>
    </source>
</evidence>
<evidence type="ECO:0000256" key="16">
    <source>
        <dbReference type="RuleBase" id="RU003357"/>
    </source>
</evidence>
<dbReference type="NCBIfam" id="TIGR01783">
    <property type="entry name" value="TonB-siderophor"/>
    <property type="match status" value="1"/>
</dbReference>
<dbReference type="Pfam" id="PF07715">
    <property type="entry name" value="Plug"/>
    <property type="match status" value="1"/>
</dbReference>
<dbReference type="GO" id="GO:0038023">
    <property type="term" value="F:signaling receptor activity"/>
    <property type="evidence" value="ECO:0007669"/>
    <property type="project" value="InterPro"/>
</dbReference>
<evidence type="ECO:0000256" key="15">
    <source>
        <dbReference type="PROSITE-ProRule" id="PRU10143"/>
    </source>
</evidence>
<keyword evidence="4 14" id="KW-1134">Transmembrane beta strand</keyword>
<name>A0A0F5VFG1_9GAMM</name>
<dbReference type="SUPFAM" id="SSF56935">
    <property type="entry name" value="Porins"/>
    <property type="match status" value="1"/>
</dbReference>
<evidence type="ECO:0000256" key="12">
    <source>
        <dbReference type="ARBA" id="ARBA00023170"/>
    </source>
</evidence>
<dbReference type="InterPro" id="IPR010105">
    <property type="entry name" value="TonB_sidphr_rcpt"/>
</dbReference>
<dbReference type="AlphaFoldDB" id="A0A0F5VFG1"/>
<evidence type="ECO:0000256" key="1">
    <source>
        <dbReference type="ARBA" id="ARBA00004571"/>
    </source>
</evidence>
<sequence>MTQFFKPSPSALGLAIKQICHKSILPISLFAVALPAFADEATNGVQDVEPETMVVTASTLKVEAPLAETPRTMAIVDQDNLDKNQFQKLDEALRYQAGVLSAPYGSDTDTDWFKVRGFDAATYLDGNRLFTTGYYVWTLEPFGLERVEILKGPASVLYGEAPPGGVVNAISKRPTDTPEGNVQLQTGNRNLKRIGVDISDYANEDGDVRYRIVGLASERDGTLDGTYNNRYYFAPSLTWDMSDDTSITFLASYKEDEGVPTNGFFPAYGTLIDTPQGKIDPSTNLGEPDYDINNNKQISLGYELSHTFNDVWSLRQNARYAYTDLLLRSTYAFGSETSADLFRGLIYRDGTTDTYSLDNQVTGHWYGDRTENTLLVGLDLQYYKNDSKENPWPNTMGSNMGTINAFDPEYGNFTPADPSLATHALITKKQAGLYAKNQFKFDGKWIATIGARFDEVDVDNENKTANTEEDVSDNHLSMSGGLMYLSESGLSPYVSYAESFEVIASIDPLTNKVYKPLEGEQIEAGVKYTPEFIDGYLNLAWFNIDQNNGLVSSIDGGSQTQAGKVTSRGVEVDAVAKPTKNVSVAFNYTYNDSQYKPSEGAEMTRSPLIPRHMASAQADYNLAGLGAEGLSVGGAVRYIGSSVGHTSTGADMLNVPSYTVWDMRAQYDINNQWQAQLNVNNLFDETYVSSCDYYCYYGEERSVIATLNYRW</sequence>
<evidence type="ECO:0000256" key="17">
    <source>
        <dbReference type="SAM" id="SignalP"/>
    </source>
</evidence>
<evidence type="ECO:0000256" key="13">
    <source>
        <dbReference type="ARBA" id="ARBA00023237"/>
    </source>
</evidence>
<keyword evidence="8" id="KW-0408">Iron</keyword>
<evidence type="ECO:0000313" key="20">
    <source>
        <dbReference type="EMBL" id="KKD00532.1"/>
    </source>
</evidence>
<dbReference type="EMBL" id="JWYV01000004">
    <property type="protein sequence ID" value="KKD00532.1"/>
    <property type="molecule type" value="Genomic_DNA"/>
</dbReference>
<evidence type="ECO:0000256" key="6">
    <source>
        <dbReference type="ARBA" id="ARBA00022692"/>
    </source>
</evidence>
<evidence type="ECO:0000256" key="4">
    <source>
        <dbReference type="ARBA" id="ARBA00022452"/>
    </source>
</evidence>
<accession>A0A0F5VFG1</accession>
<proteinExistence type="inferred from homology"/>
<keyword evidence="12" id="KW-0675">Receptor</keyword>
<keyword evidence="13 14" id="KW-0998">Cell outer membrane</keyword>
<evidence type="ECO:0000313" key="21">
    <source>
        <dbReference type="Proteomes" id="UP000033633"/>
    </source>
</evidence>
<dbReference type="InterPro" id="IPR012910">
    <property type="entry name" value="Plug_dom"/>
</dbReference>
<dbReference type="Gene3D" id="2.170.130.10">
    <property type="entry name" value="TonB-dependent receptor, plug domain"/>
    <property type="match status" value="1"/>
</dbReference>
<dbReference type="PANTHER" id="PTHR32552">
    <property type="entry name" value="FERRICHROME IRON RECEPTOR-RELATED"/>
    <property type="match status" value="1"/>
</dbReference>
<dbReference type="CDD" id="cd01347">
    <property type="entry name" value="ligand_gated_channel"/>
    <property type="match status" value="1"/>
</dbReference>
<feature type="chain" id="PRO_5002496468" evidence="17">
    <location>
        <begin position="39"/>
        <end position="711"/>
    </location>
</feature>
<comment type="caution">
    <text evidence="20">The sequence shown here is derived from an EMBL/GenBank/DDBJ whole genome shotgun (WGS) entry which is preliminary data.</text>
</comment>
<dbReference type="GO" id="GO:0015344">
    <property type="term" value="F:siderophore uptake transmembrane transporter activity"/>
    <property type="evidence" value="ECO:0007669"/>
    <property type="project" value="TreeGrafter"/>
</dbReference>
<evidence type="ECO:0000256" key="3">
    <source>
        <dbReference type="ARBA" id="ARBA00022448"/>
    </source>
</evidence>
<evidence type="ECO:0000256" key="5">
    <source>
        <dbReference type="ARBA" id="ARBA00022496"/>
    </source>
</evidence>
<dbReference type="STRING" id="265726.KY46_07905"/>
<protein>
    <submittedName>
        <fullName evidence="20">Ligand-gated channel</fullName>
    </submittedName>
</protein>
<evidence type="ECO:0000256" key="9">
    <source>
        <dbReference type="ARBA" id="ARBA00023065"/>
    </source>
</evidence>
<dbReference type="PROSITE" id="PS52016">
    <property type="entry name" value="TONB_DEPENDENT_REC_3"/>
    <property type="match status" value="1"/>
</dbReference>
<keyword evidence="9" id="KW-0406">Ion transport</keyword>
<dbReference type="PATRIC" id="fig|265726.11.peg.3649"/>
<dbReference type="PANTHER" id="PTHR32552:SF68">
    <property type="entry name" value="FERRICHROME OUTER MEMBRANE TRANSPORTER_PHAGE RECEPTOR"/>
    <property type="match status" value="1"/>
</dbReference>
<evidence type="ECO:0000256" key="7">
    <source>
        <dbReference type="ARBA" id="ARBA00022729"/>
    </source>
</evidence>
<evidence type="ECO:0000256" key="14">
    <source>
        <dbReference type="PROSITE-ProRule" id="PRU01360"/>
    </source>
</evidence>
<evidence type="ECO:0000256" key="10">
    <source>
        <dbReference type="ARBA" id="ARBA00023077"/>
    </source>
</evidence>
<reference evidence="20 21" key="1">
    <citation type="submission" date="2014-12" db="EMBL/GenBank/DDBJ databases">
        <title>Mercury Reductase activity and rhizosphere competence traits in the genome of root associated Photobacterium halotolerans MELD1.</title>
        <authorList>
            <person name="Mathew D.C."/>
            <person name="Huang C.-C."/>
        </authorList>
    </citation>
    <scope>NUCLEOTIDE SEQUENCE [LARGE SCALE GENOMIC DNA]</scope>
    <source>
        <strain evidence="20 21">MELD1</strain>
    </source>
</reference>
<feature type="signal peptide" evidence="17">
    <location>
        <begin position="1"/>
        <end position="38"/>
    </location>
</feature>